<dbReference type="GO" id="GO:0016757">
    <property type="term" value="F:glycosyltransferase activity"/>
    <property type="evidence" value="ECO:0007669"/>
    <property type="project" value="InterPro"/>
</dbReference>
<keyword evidence="3" id="KW-0333">Golgi apparatus</keyword>
<dbReference type="InterPro" id="IPR040911">
    <property type="entry name" value="Exostosin_GT47"/>
</dbReference>
<dbReference type="GO" id="GO:0000139">
    <property type="term" value="C:Golgi membrane"/>
    <property type="evidence" value="ECO:0007669"/>
    <property type="project" value="UniProtKB-SubCell"/>
</dbReference>
<dbReference type="AlphaFoldDB" id="A0A250X5H6"/>
<proteinExistence type="inferred from homology"/>
<organism evidence="6 7">
    <name type="scientific">Chlamydomonas eustigma</name>
    <dbReference type="NCBI Taxonomy" id="1157962"/>
    <lineage>
        <taxon>Eukaryota</taxon>
        <taxon>Viridiplantae</taxon>
        <taxon>Chlorophyta</taxon>
        <taxon>core chlorophytes</taxon>
        <taxon>Chlorophyceae</taxon>
        <taxon>CS clade</taxon>
        <taxon>Chlamydomonadales</taxon>
        <taxon>Chlamydomonadaceae</taxon>
        <taxon>Chlamydomonas</taxon>
    </lineage>
</organism>
<keyword evidence="7" id="KW-1185">Reference proteome</keyword>
<dbReference type="EMBL" id="BEGY01000029">
    <property type="protein sequence ID" value="GAX78010.1"/>
    <property type="molecule type" value="Genomic_DNA"/>
</dbReference>
<dbReference type="OrthoDB" id="1924787at2759"/>
<feature type="compositionally biased region" description="Low complexity" evidence="4">
    <location>
        <begin position="326"/>
        <end position="335"/>
    </location>
</feature>
<evidence type="ECO:0000256" key="3">
    <source>
        <dbReference type="ARBA" id="ARBA00023034"/>
    </source>
</evidence>
<dbReference type="InterPro" id="IPR004263">
    <property type="entry name" value="Exostosin"/>
</dbReference>
<dbReference type="Pfam" id="PF03016">
    <property type="entry name" value="Exostosin_GT47"/>
    <property type="match status" value="1"/>
</dbReference>
<sequence length="407" mass="45209">MHTWPWWNLTGGSRHSIIHTGDLGVEESGVSWRHLTSNLTWLTHWGLYNDKTECCGWRAAHRPGKDVVIPVYISAGHFRKFGFHKSPLHPGYTQPPQRSTSFFFAGRICGDRKDPDIGVWPNCRGIGEDYSANVRQKVHYFHHNRTGYLIQPRTHSYEQRLRSSQFCLAPLGGGHGQRQIIVGLMGCIPVTIGDFVHQPFEPQLDWSAFSVAVDEAHIPTLHDRLSSIVAGDQFASMQKALACAAQHLVYSSITGGFLGDEGKYDAFETTLEVLRAMHDHPDVPPEKLQDVDPEFRMFMHCGGVTEGGTATEPQLAGRDEDTEEVQSPSPQLLSSTPLDLRLRSPAKLVANYSYGLCSHSFIDEQQGGIRPSCSDCLMGSSNTHGIPGGAACCGSRGRLERCYRSWH</sequence>
<evidence type="ECO:0000313" key="6">
    <source>
        <dbReference type="EMBL" id="GAX78010.1"/>
    </source>
</evidence>
<feature type="region of interest" description="Disordered" evidence="4">
    <location>
        <begin position="305"/>
        <end position="336"/>
    </location>
</feature>
<reference evidence="6 7" key="1">
    <citation type="submission" date="2017-08" db="EMBL/GenBank/DDBJ databases">
        <title>Acidophilic green algal genome provides insights into adaptation to an acidic environment.</title>
        <authorList>
            <person name="Hirooka S."/>
            <person name="Hirose Y."/>
            <person name="Kanesaki Y."/>
            <person name="Higuchi S."/>
            <person name="Fujiwara T."/>
            <person name="Onuma R."/>
            <person name="Era A."/>
            <person name="Ohbayashi R."/>
            <person name="Uzuka A."/>
            <person name="Nozaki H."/>
            <person name="Yoshikawa H."/>
            <person name="Miyagishima S.Y."/>
        </authorList>
    </citation>
    <scope>NUCLEOTIDE SEQUENCE [LARGE SCALE GENOMIC DNA]</scope>
    <source>
        <strain evidence="6 7">NIES-2499</strain>
    </source>
</reference>
<comment type="subcellular location">
    <subcellularLocation>
        <location evidence="1">Golgi apparatus membrane</location>
        <topology evidence="1">Single-pass type II membrane protein</topology>
    </subcellularLocation>
</comment>
<evidence type="ECO:0000256" key="1">
    <source>
        <dbReference type="ARBA" id="ARBA00004323"/>
    </source>
</evidence>
<evidence type="ECO:0000256" key="2">
    <source>
        <dbReference type="ARBA" id="ARBA00010271"/>
    </source>
</evidence>
<evidence type="ECO:0000256" key="4">
    <source>
        <dbReference type="SAM" id="MobiDB-lite"/>
    </source>
</evidence>
<dbReference type="Proteomes" id="UP000232323">
    <property type="component" value="Unassembled WGS sequence"/>
</dbReference>
<evidence type="ECO:0000313" key="7">
    <source>
        <dbReference type="Proteomes" id="UP000232323"/>
    </source>
</evidence>
<comment type="caution">
    <text evidence="6">The sequence shown here is derived from an EMBL/GenBank/DDBJ whole genome shotgun (WGS) entry which is preliminary data.</text>
</comment>
<dbReference type="PANTHER" id="PTHR11062">
    <property type="entry name" value="EXOSTOSIN HEPARAN SULFATE GLYCOSYLTRANSFERASE -RELATED"/>
    <property type="match status" value="1"/>
</dbReference>
<feature type="domain" description="Exostosin GT47" evidence="5">
    <location>
        <begin position="2"/>
        <end position="227"/>
    </location>
</feature>
<name>A0A250X5H6_9CHLO</name>
<gene>
    <name evidence="6" type="ORF">CEUSTIGMA_g5452.t1</name>
</gene>
<dbReference type="PANTHER" id="PTHR11062:SF376">
    <property type="entry name" value="EXOSTOSIN FAMILY PROTEIN"/>
    <property type="match status" value="1"/>
</dbReference>
<accession>A0A250X5H6</accession>
<evidence type="ECO:0000259" key="5">
    <source>
        <dbReference type="Pfam" id="PF03016"/>
    </source>
</evidence>
<protein>
    <recommendedName>
        <fullName evidence="5">Exostosin GT47 domain-containing protein</fullName>
    </recommendedName>
</protein>
<comment type="similarity">
    <text evidence="2">Belongs to the glycosyltransferase 47 family.</text>
</comment>